<gene>
    <name evidence="3" type="ORF">GAYE_SCF25G4463</name>
</gene>
<feature type="region of interest" description="Disordered" evidence="2">
    <location>
        <begin position="213"/>
        <end position="259"/>
    </location>
</feature>
<evidence type="ECO:0000313" key="4">
    <source>
        <dbReference type="Proteomes" id="UP001300502"/>
    </source>
</evidence>
<evidence type="ECO:0000313" key="3">
    <source>
        <dbReference type="EMBL" id="KAK4526547.1"/>
    </source>
</evidence>
<sequence>MQQIQAAAEQHKLQGREATLDQIIKENESLKQLIANNEQQLNAIQSELVHLRTQTVAHQHKLNSQAPQQSLEEQHYKYEDAGNRLEKQVKQLKELSESYQSSPVIDSKELVQSLEQLVSHVKQGSSSSVQDPSHCIAQLFYEQQALSALVYVHNLWLTSIQNKNSPPETMEAIRRYLDWIRETCNEIYSMTQLLQKHCWETLGVETESISLPTSMLSSSSSSSLPAPSRQPTNDNSTRRQPYSSLSRNTKSTNPFDDDD</sequence>
<comment type="caution">
    <text evidence="3">The sequence shown here is derived from an EMBL/GenBank/DDBJ whole genome shotgun (WGS) entry which is preliminary data.</text>
</comment>
<keyword evidence="1" id="KW-0175">Coiled coil</keyword>
<accession>A0AAV9IGR3</accession>
<feature type="compositionally biased region" description="Polar residues" evidence="2">
    <location>
        <begin position="229"/>
        <end position="259"/>
    </location>
</feature>
<keyword evidence="4" id="KW-1185">Reference proteome</keyword>
<name>A0AAV9IGR3_9RHOD</name>
<proteinExistence type="predicted"/>
<feature type="compositionally biased region" description="Low complexity" evidence="2">
    <location>
        <begin position="213"/>
        <end position="227"/>
    </location>
</feature>
<protein>
    <submittedName>
        <fullName evidence="3">Uncharacterized protein</fullName>
    </submittedName>
</protein>
<feature type="coiled-coil region" evidence="1">
    <location>
        <begin position="20"/>
        <end position="54"/>
    </location>
</feature>
<reference evidence="3 4" key="1">
    <citation type="submission" date="2022-07" db="EMBL/GenBank/DDBJ databases">
        <title>Genome-wide signatures of adaptation to extreme environments.</title>
        <authorList>
            <person name="Cho C.H."/>
            <person name="Yoon H.S."/>
        </authorList>
    </citation>
    <scope>NUCLEOTIDE SEQUENCE [LARGE SCALE GENOMIC DNA]</scope>
    <source>
        <strain evidence="3 4">108.79 E11</strain>
    </source>
</reference>
<organism evidence="3 4">
    <name type="scientific">Galdieria yellowstonensis</name>
    <dbReference type="NCBI Taxonomy" id="3028027"/>
    <lineage>
        <taxon>Eukaryota</taxon>
        <taxon>Rhodophyta</taxon>
        <taxon>Bangiophyceae</taxon>
        <taxon>Galdieriales</taxon>
        <taxon>Galdieriaceae</taxon>
        <taxon>Galdieria</taxon>
    </lineage>
</organism>
<evidence type="ECO:0000256" key="1">
    <source>
        <dbReference type="SAM" id="Coils"/>
    </source>
</evidence>
<dbReference type="Proteomes" id="UP001300502">
    <property type="component" value="Unassembled WGS sequence"/>
</dbReference>
<dbReference type="AlphaFoldDB" id="A0AAV9IGR3"/>
<evidence type="ECO:0000256" key="2">
    <source>
        <dbReference type="SAM" id="MobiDB-lite"/>
    </source>
</evidence>
<dbReference type="EMBL" id="JANCYU010000041">
    <property type="protein sequence ID" value="KAK4526547.1"/>
    <property type="molecule type" value="Genomic_DNA"/>
</dbReference>